<evidence type="ECO:0000313" key="2">
    <source>
        <dbReference type="Proteomes" id="UP000004814"/>
    </source>
</evidence>
<evidence type="ECO:0000313" key="1">
    <source>
        <dbReference type="EMBL" id="EDT40088.1"/>
    </source>
</evidence>
<dbReference type="EMBL" id="ABLK01000147">
    <property type="protein sequence ID" value="EDT40088.1"/>
    <property type="molecule type" value="Genomic_DNA"/>
</dbReference>
<dbReference type="AlphaFoldDB" id="B1T8M6"/>
<dbReference type="Proteomes" id="UP000004814">
    <property type="component" value="Unassembled WGS sequence"/>
</dbReference>
<gene>
    <name evidence="1" type="ORF">BamMEX5DRAFT_4142</name>
</gene>
<protein>
    <submittedName>
        <fullName evidence="1">Uncharacterized protein</fullName>
    </submittedName>
</protein>
<proteinExistence type="predicted"/>
<accession>B1T8M6</accession>
<name>B1T8M6_9BURK</name>
<sequence length="48" mass="5742">MYAVISVSRFQVELWYKAHGMFMIVEWVVTSLRDVICPRFDWNCIDSV</sequence>
<comment type="caution">
    <text evidence="1">The sequence shown here is derived from an EMBL/GenBank/DDBJ whole genome shotgun (WGS) entry which is preliminary data.</text>
</comment>
<reference evidence="1 2" key="1">
    <citation type="submission" date="2008-03" db="EMBL/GenBank/DDBJ databases">
        <title>Sequencing of the draft genome and assembly of Burkholderia ambifaria MEX-5.</title>
        <authorList>
            <consortium name="US DOE Joint Genome Institute (JGI-PGF)"/>
            <person name="Copeland A."/>
            <person name="Lucas S."/>
            <person name="Lapidus A."/>
            <person name="Glavina del Rio T."/>
            <person name="Dalin E."/>
            <person name="Tice H."/>
            <person name="Bruce D."/>
            <person name="Goodwin L."/>
            <person name="Pitluck S."/>
            <person name="Larimer F."/>
            <person name="Land M.L."/>
            <person name="Hauser L."/>
            <person name="Tiedje J."/>
            <person name="Richardson P."/>
        </authorList>
    </citation>
    <scope>NUCLEOTIDE SEQUENCE [LARGE SCALE GENOMIC DNA]</scope>
    <source>
        <strain evidence="1 2">MEX-5</strain>
    </source>
</reference>
<dbReference type="PATRIC" id="fig|396597.7.peg.3718"/>
<organism evidence="1 2">
    <name type="scientific">Burkholderia ambifaria MEX-5</name>
    <dbReference type="NCBI Taxonomy" id="396597"/>
    <lineage>
        <taxon>Bacteria</taxon>
        <taxon>Pseudomonadati</taxon>
        <taxon>Pseudomonadota</taxon>
        <taxon>Betaproteobacteria</taxon>
        <taxon>Burkholderiales</taxon>
        <taxon>Burkholderiaceae</taxon>
        <taxon>Burkholderia</taxon>
        <taxon>Burkholderia cepacia complex</taxon>
    </lineage>
</organism>